<dbReference type="STRING" id="595537.Varpa_2788"/>
<organism evidence="2 3">
    <name type="scientific">Variovorax paradoxus (strain EPS)</name>
    <dbReference type="NCBI Taxonomy" id="595537"/>
    <lineage>
        <taxon>Bacteria</taxon>
        <taxon>Pseudomonadati</taxon>
        <taxon>Pseudomonadota</taxon>
        <taxon>Betaproteobacteria</taxon>
        <taxon>Burkholderiales</taxon>
        <taxon>Comamonadaceae</taxon>
        <taxon>Variovorax</taxon>
    </lineage>
</organism>
<evidence type="ECO:0000313" key="2">
    <source>
        <dbReference type="EMBL" id="ADU36982.1"/>
    </source>
</evidence>
<protein>
    <submittedName>
        <fullName evidence="2">Uncharacterized protein</fullName>
    </submittedName>
</protein>
<evidence type="ECO:0000256" key="1">
    <source>
        <dbReference type="SAM" id="MobiDB-lite"/>
    </source>
</evidence>
<feature type="region of interest" description="Disordered" evidence="1">
    <location>
        <begin position="97"/>
        <end position="122"/>
    </location>
</feature>
<sequence length="122" mass="13128">MSPAPAIRVFVTALLAFALGLPLAYQASYPASKAGVPALGRALNEELRLAGLSGVLTCEPRLESNSRLPRASLRKIESFRVDQQWMPVQPFAGMPAYGDTRHARSAAPEPPRHAACLSMQES</sequence>
<name>E6V3V8_VARPE</name>
<dbReference type="KEGG" id="vpe:Varpa_2788"/>
<dbReference type="RefSeq" id="WP_013541210.1">
    <property type="nucleotide sequence ID" value="NC_014931.1"/>
</dbReference>
<dbReference type="EMBL" id="CP002417">
    <property type="protein sequence ID" value="ADU36982.1"/>
    <property type="molecule type" value="Genomic_DNA"/>
</dbReference>
<proteinExistence type="predicted"/>
<dbReference type="HOGENOM" id="CLU_2025744_0_0_4"/>
<accession>E6V3V8</accession>
<evidence type="ECO:0000313" key="3">
    <source>
        <dbReference type="Proteomes" id="UP000008917"/>
    </source>
</evidence>
<dbReference type="Proteomes" id="UP000008917">
    <property type="component" value="Chromosome"/>
</dbReference>
<reference evidence="2 3" key="2">
    <citation type="journal article" date="2013" name="Genome Announc.">
        <title>Genome of the Root-Associated Plant Growth-Promoting Bacterium Variovorax paradoxus Strain EPS.</title>
        <authorList>
            <person name="Han J.I."/>
            <person name="Spain J.C."/>
            <person name="Leadbetter J.R."/>
            <person name="Ovchinnikova G."/>
            <person name="Goodwin L.A."/>
            <person name="Han C.S."/>
            <person name="Woyke T."/>
            <person name="Davenport K.W."/>
            <person name="Orwin P.M."/>
        </authorList>
    </citation>
    <scope>NUCLEOTIDE SEQUENCE [LARGE SCALE GENOMIC DNA]</scope>
    <source>
        <strain evidence="2 3">EPS</strain>
    </source>
</reference>
<dbReference type="AlphaFoldDB" id="E6V3V8"/>
<reference evidence="3" key="1">
    <citation type="submission" date="2010-12" db="EMBL/GenBank/DDBJ databases">
        <title>Complete sequence of Variovorax paradoxus EPS.</title>
        <authorList>
            <consortium name="US DOE Joint Genome Institute"/>
            <person name="Lucas S."/>
            <person name="Copeland A."/>
            <person name="Lapidus A."/>
            <person name="Cheng J.-F."/>
            <person name="Goodwin L."/>
            <person name="Pitluck S."/>
            <person name="Teshima H."/>
            <person name="Detter J.C."/>
            <person name="Han C."/>
            <person name="Tapia R."/>
            <person name="Land M."/>
            <person name="Hauser L."/>
            <person name="Kyrpides N."/>
            <person name="Ivanova N."/>
            <person name="Ovchinnikova G."/>
            <person name="Orwin P."/>
            <person name="Han J.-I.G."/>
            <person name="Woyke T."/>
        </authorList>
    </citation>
    <scope>NUCLEOTIDE SEQUENCE [LARGE SCALE GENOMIC DNA]</scope>
    <source>
        <strain evidence="3">EPS</strain>
    </source>
</reference>
<gene>
    <name evidence="2" type="ordered locus">Varpa_2788</name>
</gene>